<keyword evidence="2" id="KW-1185">Reference proteome</keyword>
<protein>
    <submittedName>
        <fullName evidence="1">Uncharacterized protein</fullName>
    </submittedName>
</protein>
<dbReference type="EMBL" id="VTPC01003645">
    <property type="protein sequence ID" value="KAF2898212.1"/>
    <property type="molecule type" value="Genomic_DNA"/>
</dbReference>
<dbReference type="AlphaFoldDB" id="A0A8K0GDV7"/>
<reference evidence="1" key="1">
    <citation type="submission" date="2019-08" db="EMBL/GenBank/DDBJ databases">
        <title>The genome of the North American firefly Photinus pyralis.</title>
        <authorList>
            <consortium name="Photinus pyralis genome working group"/>
            <person name="Fallon T.R."/>
            <person name="Sander Lower S.E."/>
            <person name="Weng J.-K."/>
        </authorList>
    </citation>
    <scope>NUCLEOTIDE SEQUENCE</scope>
    <source>
        <strain evidence="1">TRF0915ILg1</strain>
        <tissue evidence="1">Whole body</tissue>
    </source>
</reference>
<evidence type="ECO:0000313" key="1">
    <source>
        <dbReference type="EMBL" id="KAF2898212.1"/>
    </source>
</evidence>
<evidence type="ECO:0000313" key="2">
    <source>
        <dbReference type="Proteomes" id="UP000801492"/>
    </source>
</evidence>
<dbReference type="Proteomes" id="UP000801492">
    <property type="component" value="Unassembled WGS sequence"/>
</dbReference>
<accession>A0A8K0GDV7</accession>
<proteinExistence type="predicted"/>
<organism evidence="1 2">
    <name type="scientific">Ignelater luminosus</name>
    <name type="common">Cucubano</name>
    <name type="synonym">Pyrophorus luminosus</name>
    <dbReference type="NCBI Taxonomy" id="2038154"/>
    <lineage>
        <taxon>Eukaryota</taxon>
        <taxon>Metazoa</taxon>
        <taxon>Ecdysozoa</taxon>
        <taxon>Arthropoda</taxon>
        <taxon>Hexapoda</taxon>
        <taxon>Insecta</taxon>
        <taxon>Pterygota</taxon>
        <taxon>Neoptera</taxon>
        <taxon>Endopterygota</taxon>
        <taxon>Coleoptera</taxon>
        <taxon>Polyphaga</taxon>
        <taxon>Elateriformia</taxon>
        <taxon>Elateroidea</taxon>
        <taxon>Elateridae</taxon>
        <taxon>Agrypninae</taxon>
        <taxon>Pyrophorini</taxon>
        <taxon>Ignelater</taxon>
    </lineage>
</organism>
<sequence>MKEWNKTTTFIKQVLYFKNIYNTCQNSMKQIIIIKCSKEIVTPSYLLTICKCNNNKKFSETRASEKLVNNIYIIYCIYEINDGNIKSVHCGTYSVTTAHKIFATWQAR</sequence>
<comment type="caution">
    <text evidence="1">The sequence shown here is derived from an EMBL/GenBank/DDBJ whole genome shotgun (WGS) entry which is preliminary data.</text>
</comment>
<gene>
    <name evidence="1" type="ORF">ILUMI_07963</name>
</gene>
<name>A0A8K0GDV7_IGNLU</name>